<gene>
    <name evidence="3" type="primary">yvcK</name>
    <name evidence="3" type="ORF">ACFSJF_12170</name>
</gene>
<comment type="similarity">
    <text evidence="2">Belongs to the gluconeogenesis factor family.</text>
</comment>
<proteinExistence type="inferred from homology"/>
<evidence type="ECO:0000256" key="2">
    <source>
        <dbReference type="HAMAP-Rule" id="MF_00973"/>
    </source>
</evidence>
<evidence type="ECO:0000313" key="4">
    <source>
        <dbReference type="Proteomes" id="UP001597383"/>
    </source>
</evidence>
<dbReference type="InterPro" id="IPR002882">
    <property type="entry name" value="CofD"/>
</dbReference>
<keyword evidence="1 2" id="KW-0963">Cytoplasm</keyword>
<dbReference type="PANTHER" id="PTHR30135:SF3">
    <property type="entry name" value="GLUCONEOGENESIS FACTOR-RELATED"/>
    <property type="match status" value="1"/>
</dbReference>
<dbReference type="PANTHER" id="PTHR30135">
    <property type="entry name" value="UNCHARACTERIZED PROTEIN YVCK-RELATED"/>
    <property type="match status" value="1"/>
</dbReference>
<dbReference type="Gene3D" id="3.40.50.10680">
    <property type="entry name" value="CofD-like domains"/>
    <property type="match status" value="1"/>
</dbReference>
<organism evidence="3 4">
    <name type="scientific">Ornithinibacillus salinisoli</name>
    <dbReference type="NCBI Taxonomy" id="1848459"/>
    <lineage>
        <taxon>Bacteria</taxon>
        <taxon>Bacillati</taxon>
        <taxon>Bacillota</taxon>
        <taxon>Bacilli</taxon>
        <taxon>Bacillales</taxon>
        <taxon>Bacillaceae</taxon>
        <taxon>Ornithinibacillus</taxon>
    </lineage>
</organism>
<dbReference type="HAMAP" id="MF_00973">
    <property type="entry name" value="Gluconeogen_factor"/>
    <property type="match status" value="1"/>
</dbReference>
<keyword evidence="4" id="KW-1185">Reference proteome</keyword>
<dbReference type="NCBIfam" id="TIGR01826">
    <property type="entry name" value="CofD_related"/>
    <property type="match status" value="1"/>
</dbReference>
<evidence type="ECO:0000313" key="3">
    <source>
        <dbReference type="EMBL" id="MFD2045030.1"/>
    </source>
</evidence>
<dbReference type="CDD" id="cd07187">
    <property type="entry name" value="YvcK_like"/>
    <property type="match status" value="1"/>
</dbReference>
<protein>
    <recommendedName>
        <fullName evidence="2">Gluconeogenesis factor</fullName>
    </recommendedName>
</protein>
<comment type="function">
    <text evidence="2">Required for morphogenesis under gluconeogenic growth conditions.</text>
</comment>
<evidence type="ECO:0000256" key="1">
    <source>
        <dbReference type="ARBA" id="ARBA00022490"/>
    </source>
</evidence>
<reference evidence="4" key="1">
    <citation type="journal article" date="2019" name="Int. J. Syst. Evol. Microbiol.">
        <title>The Global Catalogue of Microorganisms (GCM) 10K type strain sequencing project: providing services to taxonomists for standard genome sequencing and annotation.</title>
        <authorList>
            <consortium name="The Broad Institute Genomics Platform"/>
            <consortium name="The Broad Institute Genome Sequencing Center for Infectious Disease"/>
            <person name="Wu L."/>
            <person name="Ma J."/>
        </authorList>
    </citation>
    <scope>NUCLEOTIDE SEQUENCE [LARGE SCALE GENOMIC DNA]</scope>
    <source>
        <strain evidence="4">R28</strain>
    </source>
</reference>
<name>A0ABW4W3Z3_9BACI</name>
<dbReference type="InterPro" id="IPR038136">
    <property type="entry name" value="CofD-like_dom_sf"/>
</dbReference>
<dbReference type="Pfam" id="PF01933">
    <property type="entry name" value="CofD"/>
    <property type="match status" value="1"/>
</dbReference>
<dbReference type="RefSeq" id="WP_377557638.1">
    <property type="nucleotide sequence ID" value="NZ_JBHUHQ010000016.1"/>
</dbReference>
<comment type="subcellular location">
    <subcellularLocation>
        <location evidence="2">Cytoplasm</location>
    </subcellularLocation>
</comment>
<sequence length="318" mass="34735">MTNKREPRIVVIGGGTGMPVLLRGLKSLPIQLTALVTVADDGGSTGRIRNEMAMPAPGDIRNVIAALSEVEPMIIQLFQHRFSIGNGLSGHSMGNLLLAAMTSITGDFYTGIKEISRVLNVKGEIIPISNENMTLHAEMHDGSIVAGESNIPLARKSIKRVFINPEDVQPLPNAIEAIEHADLVVISPGSLFTSIMPNLIIPQIDDAIRRARSKVVYVCNVMTQAGETTGFTAADHVQAIFNHIGDDSIGSIVVHNEPIDRSIRDLYAEENAEPVEYDTERLLNMGLKIIEGDIIDHRKAMLRHDTRKIAKLLYSLIQ</sequence>
<comment type="caution">
    <text evidence="3">The sequence shown here is derived from an EMBL/GenBank/DDBJ whole genome shotgun (WGS) entry which is preliminary data.</text>
</comment>
<dbReference type="InterPro" id="IPR010119">
    <property type="entry name" value="Gluconeogen_factor"/>
</dbReference>
<dbReference type="Proteomes" id="UP001597383">
    <property type="component" value="Unassembled WGS sequence"/>
</dbReference>
<dbReference type="EMBL" id="JBHUHQ010000016">
    <property type="protein sequence ID" value="MFD2045030.1"/>
    <property type="molecule type" value="Genomic_DNA"/>
</dbReference>
<accession>A0ABW4W3Z3</accession>
<dbReference type="SUPFAM" id="SSF142338">
    <property type="entry name" value="CofD-like"/>
    <property type="match status" value="1"/>
</dbReference>